<reference evidence="1 2" key="1">
    <citation type="journal article" date="2022" name="Nat. Genet.">
        <title>Improved pea reference genome and pan-genome highlight genomic features and evolutionary characteristics.</title>
        <authorList>
            <person name="Yang T."/>
            <person name="Liu R."/>
            <person name="Luo Y."/>
            <person name="Hu S."/>
            <person name="Wang D."/>
            <person name="Wang C."/>
            <person name="Pandey M.K."/>
            <person name="Ge S."/>
            <person name="Xu Q."/>
            <person name="Li N."/>
            <person name="Li G."/>
            <person name="Huang Y."/>
            <person name="Saxena R.K."/>
            <person name="Ji Y."/>
            <person name="Li M."/>
            <person name="Yan X."/>
            <person name="He Y."/>
            <person name="Liu Y."/>
            <person name="Wang X."/>
            <person name="Xiang C."/>
            <person name="Varshney R.K."/>
            <person name="Ding H."/>
            <person name="Gao S."/>
            <person name="Zong X."/>
        </authorList>
    </citation>
    <scope>NUCLEOTIDE SEQUENCE [LARGE SCALE GENOMIC DNA]</scope>
    <source>
        <strain evidence="1 2">cv. Zhongwan 6</strain>
    </source>
</reference>
<comment type="caution">
    <text evidence="1">The sequence shown here is derived from an EMBL/GenBank/DDBJ whole genome shotgun (WGS) entry which is preliminary data.</text>
</comment>
<evidence type="ECO:0000313" key="2">
    <source>
        <dbReference type="Proteomes" id="UP001058974"/>
    </source>
</evidence>
<keyword evidence="2" id="KW-1185">Reference proteome</keyword>
<proteinExistence type="predicted"/>
<accession>A0A9D5A699</accession>
<name>A0A9D5A699_PEA</name>
<evidence type="ECO:0000313" key="1">
    <source>
        <dbReference type="EMBL" id="KAI5396636.1"/>
    </source>
</evidence>
<sequence>MRRGANTFPSHNQLSNPRFGCETLSFPFLFPGCDTIERGATAGLSKMIELEYNKSRAGIGYSSGVSNTQGLFKSGGFIHTGQDMEVAAILEEDEEDSGNFIIPGRICNNWVAVDIPTVIHKSK</sequence>
<protein>
    <submittedName>
        <fullName evidence="1">Uncharacterized protein</fullName>
    </submittedName>
</protein>
<dbReference type="Proteomes" id="UP001058974">
    <property type="component" value="Chromosome 6"/>
</dbReference>
<gene>
    <name evidence="1" type="ORF">KIW84_062733</name>
</gene>
<dbReference type="Gramene" id="Psat06G0273300-T1">
    <property type="protein sequence ID" value="KAI5396636.1"/>
    <property type="gene ID" value="KIW84_062733"/>
</dbReference>
<dbReference type="EMBL" id="JAMSHJ010000006">
    <property type="protein sequence ID" value="KAI5396636.1"/>
    <property type="molecule type" value="Genomic_DNA"/>
</dbReference>
<organism evidence="1 2">
    <name type="scientific">Pisum sativum</name>
    <name type="common">Garden pea</name>
    <name type="synonym">Lathyrus oleraceus</name>
    <dbReference type="NCBI Taxonomy" id="3888"/>
    <lineage>
        <taxon>Eukaryota</taxon>
        <taxon>Viridiplantae</taxon>
        <taxon>Streptophyta</taxon>
        <taxon>Embryophyta</taxon>
        <taxon>Tracheophyta</taxon>
        <taxon>Spermatophyta</taxon>
        <taxon>Magnoliopsida</taxon>
        <taxon>eudicotyledons</taxon>
        <taxon>Gunneridae</taxon>
        <taxon>Pentapetalae</taxon>
        <taxon>rosids</taxon>
        <taxon>fabids</taxon>
        <taxon>Fabales</taxon>
        <taxon>Fabaceae</taxon>
        <taxon>Papilionoideae</taxon>
        <taxon>50 kb inversion clade</taxon>
        <taxon>NPAAA clade</taxon>
        <taxon>Hologalegina</taxon>
        <taxon>IRL clade</taxon>
        <taxon>Fabeae</taxon>
        <taxon>Lathyrus</taxon>
    </lineage>
</organism>
<dbReference type="AlphaFoldDB" id="A0A9D5A699"/>